<name>A0A1Y0VUD6_PEDPE</name>
<evidence type="ECO:0000313" key="2">
    <source>
        <dbReference type="Proteomes" id="UP000196118"/>
    </source>
</evidence>
<dbReference type="EMBL" id="CP021474">
    <property type="protein sequence ID" value="ARW19736.1"/>
    <property type="molecule type" value="Genomic_DNA"/>
</dbReference>
<organism evidence="1 2">
    <name type="scientific">Pediococcus pentosaceus</name>
    <dbReference type="NCBI Taxonomy" id="1255"/>
    <lineage>
        <taxon>Bacteria</taxon>
        <taxon>Bacillati</taxon>
        <taxon>Bacillota</taxon>
        <taxon>Bacilli</taxon>
        <taxon>Lactobacillales</taxon>
        <taxon>Lactobacillaceae</taxon>
        <taxon>Pediococcus</taxon>
    </lineage>
</organism>
<gene>
    <name evidence="1" type="ORF">S100892_01163</name>
</gene>
<sequence length="76" mass="8234">MNSLQITTITLANNDDLGNGSTERKIGYTGSFPDGTHTEGFILLSEEDFLKTNFSDLKNTIGNKLIENLGGQINGK</sequence>
<protein>
    <submittedName>
        <fullName evidence="1">Uncharacterized protein</fullName>
    </submittedName>
</protein>
<proteinExistence type="predicted"/>
<evidence type="ECO:0000313" key="1">
    <source>
        <dbReference type="EMBL" id="ARW19736.1"/>
    </source>
</evidence>
<dbReference type="AlphaFoldDB" id="A0A1Y0VUD6"/>
<dbReference type="Proteomes" id="UP000196118">
    <property type="component" value="Chromosome"/>
</dbReference>
<accession>A0A1Y0VUD6</accession>
<reference evidence="1 2" key="1">
    <citation type="submission" date="2017-05" db="EMBL/GenBank/DDBJ databases">
        <title>Genome sequence of Pediococcus pentosaceus strain SRCM100892.</title>
        <authorList>
            <person name="Cho S.H."/>
        </authorList>
    </citation>
    <scope>NUCLEOTIDE SEQUENCE [LARGE SCALE GENOMIC DNA]</scope>
    <source>
        <strain evidence="1 2">SRCM100892</strain>
    </source>
</reference>